<keyword evidence="8" id="KW-0521">NADP</keyword>
<evidence type="ECO:0000256" key="8">
    <source>
        <dbReference type="ARBA" id="ARBA00022857"/>
    </source>
</evidence>
<comment type="caution">
    <text evidence="13">The sequence shown here is derived from an EMBL/GenBank/DDBJ whole genome shotgun (WGS) entry which is preliminary data.</text>
</comment>
<keyword evidence="11" id="KW-0408">Iron</keyword>
<reference evidence="13 14" key="1">
    <citation type="submission" date="2018-04" db="EMBL/GenBank/DDBJ databases">
        <authorList>
            <person name="Zhang X."/>
            <person name="Yuan J."/>
            <person name="Li F."/>
            <person name="Xiang J."/>
        </authorList>
    </citation>
    <scope>NUCLEOTIDE SEQUENCE [LARGE SCALE GENOMIC DNA]</scope>
    <source>
        <tissue evidence="13">Muscle</tissue>
    </source>
</reference>
<comment type="cofactor">
    <cofactor evidence="2">
        <name>heme b</name>
        <dbReference type="ChEBI" id="CHEBI:60344"/>
    </cofactor>
</comment>
<proteinExistence type="inferred from homology"/>
<dbReference type="Pfam" id="PF02898">
    <property type="entry name" value="NO_synthase"/>
    <property type="match status" value="1"/>
</dbReference>
<evidence type="ECO:0000256" key="5">
    <source>
        <dbReference type="ARBA" id="ARBA00022617"/>
    </source>
</evidence>
<keyword evidence="14" id="KW-1185">Reference proteome</keyword>
<dbReference type="PANTHER" id="PTHR43410:SF1">
    <property type="entry name" value="NITRIC OXIDE SYNTHASE"/>
    <property type="match status" value="1"/>
</dbReference>
<dbReference type="GO" id="GO:0006809">
    <property type="term" value="P:nitric oxide biosynthetic process"/>
    <property type="evidence" value="ECO:0007669"/>
    <property type="project" value="InterPro"/>
</dbReference>
<evidence type="ECO:0000256" key="3">
    <source>
        <dbReference type="ARBA" id="ARBA00006267"/>
    </source>
</evidence>
<gene>
    <name evidence="13" type="ORF">C7M84_022059</name>
</gene>
<accession>A0A3R7MLB5</accession>
<evidence type="ECO:0000256" key="10">
    <source>
        <dbReference type="ARBA" id="ARBA00023002"/>
    </source>
</evidence>
<comment type="cofactor">
    <cofactor evidence="1">
        <name>FMN</name>
        <dbReference type="ChEBI" id="CHEBI:58210"/>
    </cofactor>
</comment>
<keyword evidence="5" id="KW-0349">Heme</keyword>
<dbReference type="EC" id="1.14.13.39" evidence="4"/>
<protein>
    <recommendedName>
        <fullName evidence="4">nitric-oxide synthase (NADPH)</fullName>
        <ecNumber evidence="4">1.14.13.39</ecNumber>
    </recommendedName>
</protein>
<evidence type="ECO:0000256" key="1">
    <source>
        <dbReference type="ARBA" id="ARBA00001917"/>
    </source>
</evidence>
<evidence type="ECO:0000313" key="14">
    <source>
        <dbReference type="Proteomes" id="UP000283509"/>
    </source>
</evidence>
<evidence type="ECO:0000259" key="12">
    <source>
        <dbReference type="Pfam" id="PF02898"/>
    </source>
</evidence>
<evidence type="ECO:0000256" key="11">
    <source>
        <dbReference type="ARBA" id="ARBA00023004"/>
    </source>
</evidence>
<dbReference type="OrthoDB" id="1688044at2759"/>
<dbReference type="GO" id="GO:0005516">
    <property type="term" value="F:calmodulin binding"/>
    <property type="evidence" value="ECO:0007669"/>
    <property type="project" value="UniProtKB-KW"/>
</dbReference>
<evidence type="ECO:0000256" key="6">
    <source>
        <dbReference type="ARBA" id="ARBA00022643"/>
    </source>
</evidence>
<evidence type="ECO:0000313" key="13">
    <source>
        <dbReference type="EMBL" id="ROT84714.1"/>
    </source>
</evidence>
<feature type="domain" description="Nitric oxide synthase (NOS)" evidence="12">
    <location>
        <begin position="9"/>
        <end position="309"/>
    </location>
</feature>
<dbReference type="Proteomes" id="UP000283509">
    <property type="component" value="Unassembled WGS sequence"/>
</dbReference>
<sequence>MSSPSTSRKVFDARHITTAQEMFEAICKHLEYATDGGNLRSTLTVFPQRQSGRRDFRVWNPQLIAYAGYRADDGSVTGDPAWAEFTQVCQELGWQGGGGRFDVLPGRVSTPTEEPQWFDIPDDLVLRVALEHPNPTAEPQLDHPLPPRYDWFGALGLEWFALPAVSGMMLDCGGVEFTAAPFNGWYLSSEIASRDLCDAQRYNIIKEVGDKLGLDTRTPVTLWKDQAALEVNIAVLHSYQQAKVTLVDHHTVSESFMQFFANEHRERGGCPADWVWIVPPISGSLTPVFHQEMSLYYLKPAYEYQELAWVAFHKQNRMLSGEDGEPGGGRQRLTFRMVAL</sequence>
<keyword evidence="6" id="KW-0288">FMN</keyword>
<organism evidence="13 14">
    <name type="scientific">Penaeus vannamei</name>
    <name type="common">Whiteleg shrimp</name>
    <name type="synonym">Litopenaeus vannamei</name>
    <dbReference type="NCBI Taxonomy" id="6689"/>
    <lineage>
        <taxon>Eukaryota</taxon>
        <taxon>Metazoa</taxon>
        <taxon>Ecdysozoa</taxon>
        <taxon>Arthropoda</taxon>
        <taxon>Crustacea</taxon>
        <taxon>Multicrustacea</taxon>
        <taxon>Malacostraca</taxon>
        <taxon>Eumalacostraca</taxon>
        <taxon>Eucarida</taxon>
        <taxon>Decapoda</taxon>
        <taxon>Dendrobranchiata</taxon>
        <taxon>Penaeoidea</taxon>
        <taxon>Penaeidae</taxon>
        <taxon>Penaeus</taxon>
    </lineage>
</organism>
<keyword evidence="6" id="KW-0285">Flavoprotein</keyword>
<dbReference type="GO" id="GO:0004517">
    <property type="term" value="F:nitric-oxide synthase activity"/>
    <property type="evidence" value="ECO:0007669"/>
    <property type="project" value="UniProtKB-EC"/>
</dbReference>
<keyword evidence="9" id="KW-0112">Calmodulin-binding</keyword>
<keyword evidence="7" id="KW-0479">Metal-binding</keyword>
<dbReference type="InterPro" id="IPR004030">
    <property type="entry name" value="NOS_N"/>
</dbReference>
<reference evidence="13 14" key="2">
    <citation type="submission" date="2019-01" db="EMBL/GenBank/DDBJ databases">
        <title>The decoding of complex shrimp genome reveals the adaptation for benthos swimmer, frequently molting mechanism and breeding impact on genome.</title>
        <authorList>
            <person name="Sun Y."/>
            <person name="Gao Y."/>
            <person name="Yu Y."/>
        </authorList>
    </citation>
    <scope>NUCLEOTIDE SEQUENCE [LARGE SCALE GENOMIC DNA]</scope>
    <source>
        <tissue evidence="13">Muscle</tissue>
    </source>
</reference>
<dbReference type="EMBL" id="QCYY01000505">
    <property type="protein sequence ID" value="ROT84714.1"/>
    <property type="molecule type" value="Genomic_DNA"/>
</dbReference>
<dbReference type="InterPro" id="IPR044940">
    <property type="entry name" value="NOS_dom_2"/>
</dbReference>
<dbReference type="InterPro" id="IPR044943">
    <property type="entry name" value="NOS_dom_1"/>
</dbReference>
<dbReference type="PANTHER" id="PTHR43410">
    <property type="entry name" value="NITRIC OXIDE SYNTHASE OXYGENASE"/>
    <property type="match status" value="1"/>
</dbReference>
<dbReference type="InterPro" id="IPR050607">
    <property type="entry name" value="NOS"/>
</dbReference>
<evidence type="ECO:0000256" key="2">
    <source>
        <dbReference type="ARBA" id="ARBA00001970"/>
    </source>
</evidence>
<name>A0A3R7MLB5_PENVA</name>
<keyword evidence="10" id="KW-0560">Oxidoreductase</keyword>
<comment type="similarity">
    <text evidence="3">Belongs to the NOS family.</text>
</comment>
<dbReference type="Gene3D" id="3.90.1230.10">
    <property type="entry name" value="Nitric Oxide Synthase, Chain A, domain 3"/>
    <property type="match status" value="1"/>
</dbReference>
<dbReference type="Gene3D" id="3.90.340.10">
    <property type="entry name" value="Nitric Oxide Synthase, Chain A, domain 1"/>
    <property type="match status" value="1"/>
</dbReference>
<dbReference type="GO" id="GO:0046872">
    <property type="term" value="F:metal ion binding"/>
    <property type="evidence" value="ECO:0007669"/>
    <property type="project" value="UniProtKB-KW"/>
</dbReference>
<dbReference type="InterPro" id="IPR044944">
    <property type="entry name" value="NOS_dom_3"/>
</dbReference>
<dbReference type="InterPro" id="IPR036119">
    <property type="entry name" value="NOS_N_sf"/>
</dbReference>
<evidence type="ECO:0000256" key="7">
    <source>
        <dbReference type="ARBA" id="ARBA00022723"/>
    </source>
</evidence>
<dbReference type="AlphaFoldDB" id="A0A3R7MLB5"/>
<dbReference type="STRING" id="6689.A0A3R7MLB5"/>
<evidence type="ECO:0000256" key="4">
    <source>
        <dbReference type="ARBA" id="ARBA00012989"/>
    </source>
</evidence>
<dbReference type="SUPFAM" id="SSF56512">
    <property type="entry name" value="Nitric oxide (NO) synthase oxygenase domain"/>
    <property type="match status" value="1"/>
</dbReference>
<evidence type="ECO:0000256" key="9">
    <source>
        <dbReference type="ARBA" id="ARBA00022860"/>
    </source>
</evidence>
<dbReference type="Gene3D" id="3.90.440.10">
    <property type="entry name" value="Nitric Oxide Synthase,Heme Domain,Chain A domain 2"/>
    <property type="match status" value="1"/>
</dbReference>